<accession>G8M006</accession>
<dbReference type="KEGG" id="ccl:Clocl_3652"/>
<reference evidence="3 4" key="2">
    <citation type="journal article" date="2012" name="Stand. Genomic Sci.">
        <title>Complete Genome Sequence of Clostridium clariflavum DSM 19732.</title>
        <authorList>
            <person name="Izquierdo J.A."/>
            <person name="Goodwin L."/>
            <person name="Davenport K.W."/>
            <person name="Teshima H."/>
            <person name="Bruce D."/>
            <person name="Detter C."/>
            <person name="Tapia R."/>
            <person name="Han S."/>
            <person name="Land M."/>
            <person name="Hauser L."/>
            <person name="Jeffries C.D."/>
            <person name="Han J."/>
            <person name="Pitluck S."/>
            <person name="Nolan M."/>
            <person name="Chen A."/>
            <person name="Huntemann M."/>
            <person name="Mavromatis K."/>
            <person name="Mikhailova N."/>
            <person name="Liolios K."/>
            <person name="Woyke T."/>
            <person name="Lynd L.R."/>
        </authorList>
    </citation>
    <scope>NUCLEOTIDE SEQUENCE [LARGE SCALE GENOMIC DNA]</scope>
    <source>
        <strain evidence="4">DSM 19732 / NBRC 101661 / EBR45</strain>
    </source>
</reference>
<name>G8M006_ACECE</name>
<feature type="region of interest" description="Disordered" evidence="1">
    <location>
        <begin position="73"/>
        <end position="92"/>
    </location>
</feature>
<evidence type="ECO:0000313" key="3">
    <source>
        <dbReference type="EMBL" id="AEV70113.1"/>
    </source>
</evidence>
<organism evidence="3 4">
    <name type="scientific">Acetivibrio clariflavus (strain DSM 19732 / NBRC 101661 / EBR45)</name>
    <name type="common">Clostridium clariflavum</name>
    <dbReference type="NCBI Taxonomy" id="720554"/>
    <lineage>
        <taxon>Bacteria</taxon>
        <taxon>Bacillati</taxon>
        <taxon>Bacillota</taxon>
        <taxon>Clostridia</taxon>
        <taxon>Eubacteriales</taxon>
        <taxon>Oscillospiraceae</taxon>
        <taxon>Acetivibrio</taxon>
    </lineage>
</organism>
<feature type="transmembrane region" description="Helical" evidence="2">
    <location>
        <begin position="42"/>
        <end position="63"/>
    </location>
</feature>
<evidence type="ECO:0000256" key="2">
    <source>
        <dbReference type="SAM" id="Phobius"/>
    </source>
</evidence>
<dbReference type="OrthoDB" id="2633851at2"/>
<keyword evidence="4" id="KW-1185">Reference proteome</keyword>
<evidence type="ECO:0000313" key="4">
    <source>
        <dbReference type="Proteomes" id="UP000005435"/>
    </source>
</evidence>
<gene>
    <name evidence="3" type="ordered locus">Clocl_3652</name>
</gene>
<keyword evidence="2" id="KW-0472">Membrane</keyword>
<keyword evidence="2" id="KW-1133">Transmembrane helix</keyword>
<evidence type="ECO:0000256" key="1">
    <source>
        <dbReference type="SAM" id="MobiDB-lite"/>
    </source>
</evidence>
<proteinExistence type="predicted"/>
<dbReference type="EMBL" id="CP003065">
    <property type="protein sequence ID" value="AEV70113.1"/>
    <property type="molecule type" value="Genomic_DNA"/>
</dbReference>
<reference evidence="4" key="1">
    <citation type="submission" date="2011-12" db="EMBL/GenBank/DDBJ databases">
        <title>Complete sequence of Clostridium clariflavum DSM 19732.</title>
        <authorList>
            <consortium name="US DOE Joint Genome Institute"/>
            <person name="Lucas S."/>
            <person name="Han J."/>
            <person name="Lapidus A."/>
            <person name="Cheng J.-F."/>
            <person name="Goodwin L."/>
            <person name="Pitluck S."/>
            <person name="Peters L."/>
            <person name="Teshima H."/>
            <person name="Detter J.C."/>
            <person name="Han C."/>
            <person name="Tapia R."/>
            <person name="Land M."/>
            <person name="Hauser L."/>
            <person name="Kyrpides N."/>
            <person name="Ivanova N."/>
            <person name="Pagani I."/>
            <person name="Kitzmiller T."/>
            <person name="Lynd L."/>
            <person name="Izquierdo J."/>
            <person name="Woyke T."/>
        </authorList>
    </citation>
    <scope>NUCLEOTIDE SEQUENCE [LARGE SCALE GENOMIC DNA]</scope>
    <source>
        <strain evidence="4">DSM 19732 / NBRC 101661 / EBR45</strain>
    </source>
</reference>
<dbReference type="HOGENOM" id="CLU_905207_0_0_9"/>
<keyword evidence="2" id="KW-0812">Transmembrane</keyword>
<dbReference type="AlphaFoldDB" id="G8M006"/>
<sequence length="307" mass="35438">MKDYKNYMDNLSVDETLHEKIMNRLTQRSTRRHIVTNNFRKYISMAACAAVMLIFVVSIYPHMNIWNITTNESESNIPNTTRDSNPLQDRSYTKGQSGAVYHDVDASKIIRQSTSAKVPFGFVFNNKLIDLVKINSGIKNNGVRWEEQKYTKDDVESALQISIKDPVLPDGDYTVKQYVLVDEVTDNIIAYQTAYYYFDKNTLEFQNRFSVFYFAEQYFKSDVLGQMKNVSITDGEISISDFHEPINVHVKMPHVRKLLYVENGISIVVEAEADVVLDGSIVDKDKSLERYKQTDKQLIDMMKSLIE</sequence>
<dbReference type="Proteomes" id="UP000005435">
    <property type="component" value="Chromosome"/>
</dbReference>
<protein>
    <submittedName>
        <fullName evidence="3">Uncharacterized protein</fullName>
    </submittedName>
</protein>
<dbReference type="RefSeq" id="WP_014256638.1">
    <property type="nucleotide sequence ID" value="NC_016627.1"/>
</dbReference>